<dbReference type="SMART" id="SM00642">
    <property type="entry name" value="Aamy"/>
    <property type="match status" value="1"/>
</dbReference>
<feature type="binding site" evidence="8">
    <location>
        <position position="251"/>
    </location>
    <ligand>
        <name>Ca(2+)</name>
        <dbReference type="ChEBI" id="CHEBI:29108"/>
        <label>1</label>
    </ligand>
</feature>
<keyword evidence="6" id="KW-0326">Glycosidase</keyword>
<reference evidence="10 11" key="1">
    <citation type="submission" date="2015-10" db="EMBL/GenBank/DDBJ databases">
        <title>Draft Genome of Actinomyces odontolyticus subsp. actinosynbacter strain XH001.</title>
        <authorList>
            <person name="Mclean J.S."/>
            <person name="He X."/>
        </authorList>
    </citation>
    <scope>NUCLEOTIDE SEQUENCE [LARGE SCALE GENOMIC DNA]</scope>
    <source>
        <strain evidence="10 11">XH001</strain>
    </source>
</reference>
<dbReference type="PANTHER" id="PTHR43447">
    <property type="entry name" value="ALPHA-AMYLASE"/>
    <property type="match status" value="1"/>
</dbReference>
<dbReference type="InterPro" id="IPR013780">
    <property type="entry name" value="Glyco_hydro_b"/>
</dbReference>
<dbReference type="SUPFAM" id="SSF51445">
    <property type="entry name" value="(Trans)glycosidases"/>
    <property type="match status" value="1"/>
</dbReference>
<keyword evidence="4" id="KW-0378">Hydrolase</keyword>
<feature type="binding site" evidence="8">
    <location>
        <position position="442"/>
    </location>
    <ligand>
        <name>Ca(2+)</name>
        <dbReference type="ChEBI" id="CHEBI:29108"/>
        <label>3</label>
    </ligand>
</feature>
<feature type="active site" description="Proton donor" evidence="7">
    <location>
        <position position="277"/>
    </location>
</feature>
<dbReference type="InterPro" id="IPR006047">
    <property type="entry name" value="GH13_cat_dom"/>
</dbReference>
<feature type="binding site" evidence="8">
    <location>
        <position position="216"/>
    </location>
    <ligand>
        <name>Ca(2+)</name>
        <dbReference type="ChEBI" id="CHEBI:29108"/>
        <label>1</label>
    </ligand>
</feature>
<comment type="caution">
    <text evidence="10">The sequence shown here is derived from an EMBL/GenBank/DDBJ whole genome shotgun (WGS) entry which is preliminary data.</text>
</comment>
<feature type="active site" description="Nucleophile" evidence="7">
    <location>
        <position position="247"/>
    </location>
</feature>
<evidence type="ECO:0000256" key="5">
    <source>
        <dbReference type="ARBA" id="ARBA00023277"/>
    </source>
</evidence>
<dbReference type="EMBL" id="LLVT01000001">
    <property type="protein sequence ID" value="KSW12847.1"/>
    <property type="molecule type" value="Genomic_DNA"/>
</dbReference>
<dbReference type="NCBIfam" id="NF006968">
    <property type="entry name" value="PRK09441.1-1"/>
    <property type="match status" value="1"/>
</dbReference>
<keyword evidence="8" id="KW-0106">Calcium</keyword>
<dbReference type="Proteomes" id="UP000054686">
    <property type="component" value="Unassembled WGS sequence"/>
</dbReference>
<dbReference type="NCBIfam" id="NF006969">
    <property type="entry name" value="PRK09441.1-2"/>
    <property type="match status" value="1"/>
</dbReference>
<feature type="binding site" evidence="8">
    <location>
        <position position="419"/>
    </location>
    <ligand>
        <name>Ca(2+)</name>
        <dbReference type="ChEBI" id="CHEBI:29108"/>
        <label>3</label>
    </ligand>
</feature>
<proteinExistence type="inferred from homology"/>
<dbReference type="PIRSF" id="PIRSF001021">
    <property type="entry name" value="Alph-amls_thrmst"/>
    <property type="match status" value="1"/>
</dbReference>
<dbReference type="InterPro" id="IPR013776">
    <property type="entry name" value="A-amylase_thermo"/>
</dbReference>
<evidence type="ECO:0000256" key="7">
    <source>
        <dbReference type="PIRSR" id="PIRSR001021-1"/>
    </source>
</evidence>
<gene>
    <name evidence="10" type="ORF">APY09_00310</name>
</gene>
<evidence type="ECO:0000313" key="10">
    <source>
        <dbReference type="EMBL" id="KSW12847.1"/>
    </source>
</evidence>
<feature type="binding site" evidence="8">
    <location>
        <position position="210"/>
    </location>
    <ligand>
        <name>Ca(2+)</name>
        <dbReference type="ChEBI" id="CHEBI:29108"/>
        <label>1</label>
    </ligand>
</feature>
<feature type="domain" description="Glycosyl hydrolase family 13 catalytic" evidence="9">
    <location>
        <begin position="20"/>
        <end position="405"/>
    </location>
</feature>
<dbReference type="Pfam" id="PF00128">
    <property type="entry name" value="Alpha-amylase"/>
    <property type="match status" value="1"/>
</dbReference>
<feature type="binding site" evidence="8">
    <location>
        <position position="315"/>
    </location>
    <ligand>
        <name>Ca(2+)</name>
        <dbReference type="ChEBI" id="CHEBI:29108"/>
        <label>3</label>
    </ligand>
</feature>
<keyword evidence="5" id="KW-0119">Carbohydrate metabolism</keyword>
<dbReference type="CDD" id="cd11318">
    <property type="entry name" value="AmyAc_bac_fung_AmyA"/>
    <property type="match status" value="1"/>
</dbReference>
<evidence type="ECO:0000256" key="8">
    <source>
        <dbReference type="PIRSR" id="PIRSR001021-2"/>
    </source>
</evidence>
<evidence type="ECO:0000313" key="11">
    <source>
        <dbReference type="Proteomes" id="UP000054686"/>
    </source>
</evidence>
<dbReference type="GO" id="GO:0005975">
    <property type="term" value="P:carbohydrate metabolic process"/>
    <property type="evidence" value="ECO:0007669"/>
    <property type="project" value="InterPro"/>
</dbReference>
<dbReference type="AlphaFoldDB" id="A0A0V8RXQ7"/>
<sequence>MRVNETTKPALASSQTEAGPLILQAFAWDMAPDASHWRYLAEHARAIADLGVTIVWLPPAYKGHEGINDVGYGVYDLYDLGEFDQRGSVPTKYGTKDEYLAAIEALHEAGIAVCADIVLNHRMGADATETVRATPINPQNRHEAIGEPETIEAWTRFTFPGRAGVYSDFTWDWTCFHGIDWDEATKRNGLWLFEGKQWNDSVDTEFGNFDYLMGCDVHVTDPRVSEELDRWGKWYVETTGVDGLRLDAVKHVGSDFYARWLEDLRASTGRRLPAVGEYWSGDVRELEGYLERVPNVMLFDVPLHYHLHQASVSDGNVDLARLWENTLTASHPDKSVTFVENHDTQPGQSLASTVAPWFKAAAYAIILFNEAGVPCVFWGDLLGSPESDDLPAVRELPVLMSIRARAAVGPQHSAFDDPDVVGFAREGKEEIPGSGCAVILSDRMAAEKTLYVGTRHAGQEWECILGGHPSVRVADDGILTGVVSDGGLSVYVPRRSE</sequence>
<evidence type="ECO:0000256" key="2">
    <source>
        <dbReference type="ARBA" id="ARBA00008061"/>
    </source>
</evidence>
<comment type="cofactor">
    <cofactor evidence="1">
        <name>Ca(2+)</name>
        <dbReference type="ChEBI" id="CHEBI:29108"/>
    </cofactor>
</comment>
<dbReference type="Gene3D" id="2.40.30.140">
    <property type="match status" value="1"/>
</dbReference>
<accession>A0A0V8RXQ7</accession>
<comment type="similarity">
    <text evidence="2">Belongs to the glycosyl hydrolase 13 family.</text>
</comment>
<keyword evidence="3 8" id="KW-0479">Metal-binding</keyword>
<protein>
    <submittedName>
        <fullName evidence="10">Alpha-amylase</fullName>
    </submittedName>
</protein>
<dbReference type="SUPFAM" id="SSF51011">
    <property type="entry name" value="Glycosyl hydrolase domain"/>
    <property type="match status" value="1"/>
</dbReference>
<dbReference type="Gene3D" id="3.20.20.80">
    <property type="entry name" value="Glycosidases"/>
    <property type="match status" value="1"/>
</dbReference>
<dbReference type="GO" id="GO:0005509">
    <property type="term" value="F:calcium ion binding"/>
    <property type="evidence" value="ECO:0007669"/>
    <property type="project" value="InterPro"/>
</dbReference>
<evidence type="ECO:0000256" key="6">
    <source>
        <dbReference type="ARBA" id="ARBA00023295"/>
    </source>
</evidence>
<dbReference type="InterPro" id="IPR017853">
    <property type="entry name" value="GH"/>
</dbReference>
<dbReference type="RefSeq" id="WP_060565679.1">
    <property type="nucleotide sequence ID" value="NZ_CP040006.1"/>
</dbReference>
<organism evidence="10 11">
    <name type="scientific">Schaalia odontolytica</name>
    <dbReference type="NCBI Taxonomy" id="1660"/>
    <lineage>
        <taxon>Bacteria</taxon>
        <taxon>Bacillati</taxon>
        <taxon>Actinomycetota</taxon>
        <taxon>Actinomycetes</taxon>
        <taxon>Actinomycetales</taxon>
        <taxon>Actinomycetaceae</taxon>
        <taxon>Schaalia</taxon>
    </lineage>
</organism>
<dbReference type="OrthoDB" id="9805159at2"/>
<evidence type="ECO:0000256" key="1">
    <source>
        <dbReference type="ARBA" id="ARBA00001913"/>
    </source>
</evidence>
<name>A0A0V8RXQ7_9ACTO</name>
<evidence type="ECO:0000256" key="3">
    <source>
        <dbReference type="ARBA" id="ARBA00022723"/>
    </source>
</evidence>
<evidence type="ECO:0000259" key="9">
    <source>
        <dbReference type="SMART" id="SM00642"/>
    </source>
</evidence>
<evidence type="ECO:0000256" key="4">
    <source>
        <dbReference type="ARBA" id="ARBA00022801"/>
    </source>
</evidence>
<dbReference type="Gene3D" id="2.60.40.1180">
    <property type="entry name" value="Golgi alpha-mannosidase II"/>
    <property type="match status" value="1"/>
</dbReference>
<feature type="binding site" evidence="8">
    <location>
        <position position="120"/>
    </location>
    <ligand>
        <name>Ca(2+)</name>
        <dbReference type="ChEBI" id="CHEBI:29108"/>
        <label>1</label>
    </ligand>
</feature>
<dbReference type="GO" id="GO:0004553">
    <property type="term" value="F:hydrolase activity, hydrolyzing O-glycosyl compounds"/>
    <property type="evidence" value="ECO:0007669"/>
    <property type="project" value="InterPro"/>
</dbReference>